<feature type="domain" description="Retrovirus-related Pol polyprotein from transposon TNT 1-94-like beta-barrel" evidence="1">
    <location>
        <begin position="132"/>
        <end position="188"/>
    </location>
</feature>
<dbReference type="InterPro" id="IPR054722">
    <property type="entry name" value="PolX-like_BBD"/>
</dbReference>
<dbReference type="Proteomes" id="UP000078200">
    <property type="component" value="Unassembled WGS sequence"/>
</dbReference>
<dbReference type="EnsemblMetazoa" id="GAUT035696-RA">
    <property type="protein sequence ID" value="GAUT035696-PA"/>
    <property type="gene ID" value="GAUT035696"/>
</dbReference>
<accession>A0A1A9VFK9</accession>
<protein>
    <recommendedName>
        <fullName evidence="1">Retrovirus-related Pol polyprotein from transposon TNT 1-94-like beta-barrel domain-containing protein</fullName>
    </recommendedName>
</protein>
<dbReference type="AlphaFoldDB" id="A0A1A9VFK9"/>
<evidence type="ECO:0000313" key="3">
    <source>
        <dbReference type="Proteomes" id="UP000078200"/>
    </source>
</evidence>
<organism evidence="2 3">
    <name type="scientific">Glossina austeni</name>
    <name type="common">Savannah tsetse fly</name>
    <dbReference type="NCBI Taxonomy" id="7395"/>
    <lineage>
        <taxon>Eukaryota</taxon>
        <taxon>Metazoa</taxon>
        <taxon>Ecdysozoa</taxon>
        <taxon>Arthropoda</taxon>
        <taxon>Hexapoda</taxon>
        <taxon>Insecta</taxon>
        <taxon>Pterygota</taxon>
        <taxon>Neoptera</taxon>
        <taxon>Endopterygota</taxon>
        <taxon>Diptera</taxon>
        <taxon>Brachycera</taxon>
        <taxon>Muscomorpha</taxon>
        <taxon>Hippoboscoidea</taxon>
        <taxon>Glossinidae</taxon>
        <taxon>Glossina</taxon>
    </lineage>
</organism>
<evidence type="ECO:0000313" key="2">
    <source>
        <dbReference type="EnsemblMetazoa" id="GAUT035696-PA"/>
    </source>
</evidence>
<keyword evidence="3" id="KW-1185">Reference proteome</keyword>
<dbReference type="VEuPathDB" id="VectorBase:GAUT035696"/>
<proteinExistence type="predicted"/>
<sequence>MRSYSDKCKMTRYLADKTIVVETGIRLFSRTTCRTAAQATSEISFSLVTSMRLTFMLDVHSTLAVSCASVSVNLVSGDVHTAVLSSASRSPLTKASIFSLSSTSSVTPMYARLADFSSVILDTFVQLLAARRQPQSANGKELDVKSRGNVQLTLKAKGQIKTMDLLNTLYVPELRCNPTSTGKPTNNGS</sequence>
<evidence type="ECO:0000259" key="1">
    <source>
        <dbReference type="Pfam" id="PF22936"/>
    </source>
</evidence>
<dbReference type="Pfam" id="PF22936">
    <property type="entry name" value="Pol_BBD"/>
    <property type="match status" value="1"/>
</dbReference>
<name>A0A1A9VFK9_GLOAU</name>
<reference evidence="2" key="1">
    <citation type="submission" date="2020-05" db="UniProtKB">
        <authorList>
            <consortium name="EnsemblMetazoa"/>
        </authorList>
    </citation>
    <scope>IDENTIFICATION</scope>
    <source>
        <strain evidence="2">TTRI</strain>
    </source>
</reference>